<evidence type="ECO:0000313" key="2">
    <source>
        <dbReference type="EMBL" id="KAJ7019353.1"/>
    </source>
</evidence>
<sequence length="383" mass="42206">MSKLPGLSRVTLDHEGQSLWPKILSAEQAALQVAPAKPGAKYKDPLIGIRVLGFLLLDLYEHRQHSFGAIPYKELLKEIASCLSIAGRAVGSKAEADAQHGKLQDLGLHYRNHLIRVFRSNGGPVPKRSDHPSRPSLDTVRDRIINETRPATTTSSARKNALVRDEYRCKLTGVYDSDASKQHPEIDARAKATGVSLAVTQCAHIFSETAEDGENKTEYAASAMAILRMFGLNDKLESLVGSNVHDYFNILTMRMDLHHLFDELEFWLEEVIGQENTYDIVSVENRVFRQISPPPARVTFRVDPDVVAACTAKGTKPPKLPSPALLAVRAACSRVAHMSGAAEQYDQILRDLEDTPVMAEDGGSADLLQSRLLQSSRTVHIKA</sequence>
<dbReference type="AlphaFoldDB" id="A0AAD6S2M7"/>
<evidence type="ECO:0000259" key="1">
    <source>
        <dbReference type="Pfam" id="PF13391"/>
    </source>
</evidence>
<protein>
    <recommendedName>
        <fullName evidence="1">HNH nuclease domain-containing protein</fullName>
    </recommendedName>
</protein>
<accession>A0AAD6S2M7</accession>
<reference evidence="2" key="1">
    <citation type="submission" date="2023-03" db="EMBL/GenBank/DDBJ databases">
        <title>Massive genome expansion in bonnet fungi (Mycena s.s.) driven by repeated elements and novel gene families across ecological guilds.</title>
        <authorList>
            <consortium name="Lawrence Berkeley National Laboratory"/>
            <person name="Harder C.B."/>
            <person name="Miyauchi S."/>
            <person name="Viragh M."/>
            <person name="Kuo A."/>
            <person name="Thoen E."/>
            <person name="Andreopoulos B."/>
            <person name="Lu D."/>
            <person name="Skrede I."/>
            <person name="Drula E."/>
            <person name="Henrissat B."/>
            <person name="Morin E."/>
            <person name="Kohler A."/>
            <person name="Barry K."/>
            <person name="LaButti K."/>
            <person name="Morin E."/>
            <person name="Salamov A."/>
            <person name="Lipzen A."/>
            <person name="Mereny Z."/>
            <person name="Hegedus B."/>
            <person name="Baldrian P."/>
            <person name="Stursova M."/>
            <person name="Weitz H."/>
            <person name="Taylor A."/>
            <person name="Grigoriev I.V."/>
            <person name="Nagy L.G."/>
            <person name="Martin F."/>
            <person name="Kauserud H."/>
        </authorList>
    </citation>
    <scope>NUCLEOTIDE SEQUENCE</scope>
    <source>
        <strain evidence="2">CBHHK200</strain>
    </source>
</reference>
<dbReference type="Pfam" id="PF13391">
    <property type="entry name" value="HNH_2"/>
    <property type="match status" value="1"/>
</dbReference>
<dbReference type="InterPro" id="IPR003615">
    <property type="entry name" value="HNH_nuc"/>
</dbReference>
<name>A0AAD6S2M7_9AGAR</name>
<organism evidence="2 3">
    <name type="scientific">Mycena alexandri</name>
    <dbReference type="NCBI Taxonomy" id="1745969"/>
    <lineage>
        <taxon>Eukaryota</taxon>
        <taxon>Fungi</taxon>
        <taxon>Dikarya</taxon>
        <taxon>Basidiomycota</taxon>
        <taxon>Agaricomycotina</taxon>
        <taxon>Agaricomycetes</taxon>
        <taxon>Agaricomycetidae</taxon>
        <taxon>Agaricales</taxon>
        <taxon>Marasmiineae</taxon>
        <taxon>Mycenaceae</taxon>
        <taxon>Mycena</taxon>
    </lineage>
</organism>
<gene>
    <name evidence="2" type="ORF">C8F04DRAFT_1147936</name>
</gene>
<comment type="caution">
    <text evidence="2">The sequence shown here is derived from an EMBL/GenBank/DDBJ whole genome shotgun (WGS) entry which is preliminary data.</text>
</comment>
<feature type="domain" description="HNH nuclease" evidence="1">
    <location>
        <begin position="184"/>
        <end position="266"/>
    </location>
</feature>
<dbReference type="EMBL" id="JARJCM010000297">
    <property type="protein sequence ID" value="KAJ7019353.1"/>
    <property type="molecule type" value="Genomic_DNA"/>
</dbReference>
<dbReference type="Proteomes" id="UP001218188">
    <property type="component" value="Unassembled WGS sequence"/>
</dbReference>
<proteinExistence type="predicted"/>
<evidence type="ECO:0000313" key="3">
    <source>
        <dbReference type="Proteomes" id="UP001218188"/>
    </source>
</evidence>
<keyword evidence="3" id="KW-1185">Reference proteome</keyword>